<evidence type="ECO:0000313" key="2">
    <source>
        <dbReference type="WBParaSite" id="TMUE_2000007212.1"/>
    </source>
</evidence>
<sequence>MGARIKAVSLYLIFAFTVYRERHGRSVLVPSLPAIFANAWKAVGAGIIGGEVFADLLAHLKMATAVGQGSLDGRKGRCPFGGRWLAVCS</sequence>
<dbReference type="Proteomes" id="UP000046395">
    <property type="component" value="Unassembled WGS sequence"/>
</dbReference>
<dbReference type="WBParaSite" id="TMUE_2000007212.1">
    <property type="protein sequence ID" value="TMUE_2000007212.1"/>
    <property type="gene ID" value="WBGene00288323"/>
</dbReference>
<evidence type="ECO:0000313" key="1">
    <source>
        <dbReference type="Proteomes" id="UP000046395"/>
    </source>
</evidence>
<keyword evidence="1" id="KW-1185">Reference proteome</keyword>
<proteinExistence type="predicted"/>
<reference evidence="2" key="1">
    <citation type="submission" date="2019-12" db="UniProtKB">
        <authorList>
            <consortium name="WormBaseParasite"/>
        </authorList>
    </citation>
    <scope>IDENTIFICATION</scope>
</reference>
<organism evidence="1 2">
    <name type="scientific">Trichuris muris</name>
    <name type="common">Mouse whipworm</name>
    <dbReference type="NCBI Taxonomy" id="70415"/>
    <lineage>
        <taxon>Eukaryota</taxon>
        <taxon>Metazoa</taxon>
        <taxon>Ecdysozoa</taxon>
        <taxon>Nematoda</taxon>
        <taxon>Enoplea</taxon>
        <taxon>Dorylaimia</taxon>
        <taxon>Trichinellida</taxon>
        <taxon>Trichuridae</taxon>
        <taxon>Trichuris</taxon>
    </lineage>
</organism>
<protein>
    <submittedName>
        <fullName evidence="2">Uncharacterized protein</fullName>
    </submittedName>
</protein>
<name>A0A5S6QK00_TRIMR</name>
<accession>A0A5S6QK00</accession>
<dbReference type="AlphaFoldDB" id="A0A5S6QK00"/>